<dbReference type="AlphaFoldDB" id="A0A0G1NB82"/>
<name>A0A0G1NB82_9BACT</name>
<dbReference type="Proteomes" id="UP000034032">
    <property type="component" value="Unassembled WGS sequence"/>
</dbReference>
<gene>
    <name evidence="2" type="ORF">UW79_C0019G0020</name>
</gene>
<dbReference type="SUPFAM" id="SSF53335">
    <property type="entry name" value="S-adenosyl-L-methionine-dependent methyltransferases"/>
    <property type="match status" value="1"/>
</dbReference>
<dbReference type="InterPro" id="IPR013216">
    <property type="entry name" value="Methyltransf_11"/>
</dbReference>
<evidence type="ECO:0000259" key="1">
    <source>
        <dbReference type="Pfam" id="PF08241"/>
    </source>
</evidence>
<sequence>MEKKSIQEILQPQYSYRTVEDKIFFIDPPSDVKIHYRPKERWSSWRKANFAFYEEYLKNVPSGKLLDIGAGQTEFKDLLLKYDYIGLDFYPHEHVQIITDITKQLPVKDGSVDIIILSNVLEHTPEPELLVKECLRTLKAGGLLLGTVPFLGVVHQGPYDFYRYTNYMLERFLSNFSSYKVMPLGKMFDVNKTFTTVFFNNIYRIQPSLGRKLLFKVIWKIIRLLNSLAFSISPFSSTNEYTEGYGFRAVK</sequence>
<evidence type="ECO:0000313" key="3">
    <source>
        <dbReference type="Proteomes" id="UP000034032"/>
    </source>
</evidence>
<dbReference type="CDD" id="cd02440">
    <property type="entry name" value="AdoMet_MTases"/>
    <property type="match status" value="1"/>
</dbReference>
<organism evidence="2 3">
    <name type="scientific">Candidatus Yanofskybacteria bacterium GW2011_GWA2_44_9</name>
    <dbReference type="NCBI Taxonomy" id="1619025"/>
    <lineage>
        <taxon>Bacteria</taxon>
        <taxon>Candidatus Yanofskyibacteriota</taxon>
    </lineage>
</organism>
<dbReference type="Pfam" id="PF08241">
    <property type="entry name" value="Methyltransf_11"/>
    <property type="match status" value="1"/>
</dbReference>
<dbReference type="InterPro" id="IPR029063">
    <property type="entry name" value="SAM-dependent_MTases_sf"/>
</dbReference>
<proteinExistence type="predicted"/>
<feature type="domain" description="Methyltransferase type 11" evidence="1">
    <location>
        <begin position="66"/>
        <end position="145"/>
    </location>
</feature>
<protein>
    <recommendedName>
        <fullName evidence="1">Methyltransferase type 11 domain-containing protein</fullName>
    </recommendedName>
</protein>
<comment type="caution">
    <text evidence="2">The sequence shown here is derived from an EMBL/GenBank/DDBJ whole genome shotgun (WGS) entry which is preliminary data.</text>
</comment>
<accession>A0A0G1NB82</accession>
<dbReference type="EMBL" id="LCJR01000019">
    <property type="protein sequence ID" value="KKT81464.1"/>
    <property type="molecule type" value="Genomic_DNA"/>
</dbReference>
<dbReference type="Gene3D" id="3.40.50.150">
    <property type="entry name" value="Vaccinia Virus protein VP39"/>
    <property type="match status" value="1"/>
</dbReference>
<evidence type="ECO:0000313" key="2">
    <source>
        <dbReference type="EMBL" id="KKT81464.1"/>
    </source>
</evidence>
<reference evidence="2 3" key="1">
    <citation type="journal article" date="2015" name="Nature">
        <title>rRNA introns, odd ribosomes, and small enigmatic genomes across a large radiation of phyla.</title>
        <authorList>
            <person name="Brown C.T."/>
            <person name="Hug L.A."/>
            <person name="Thomas B.C."/>
            <person name="Sharon I."/>
            <person name="Castelle C.J."/>
            <person name="Singh A."/>
            <person name="Wilkins M.J."/>
            <person name="Williams K.H."/>
            <person name="Banfield J.F."/>
        </authorList>
    </citation>
    <scope>NUCLEOTIDE SEQUENCE [LARGE SCALE GENOMIC DNA]</scope>
</reference>
<dbReference type="GO" id="GO:0008757">
    <property type="term" value="F:S-adenosylmethionine-dependent methyltransferase activity"/>
    <property type="evidence" value="ECO:0007669"/>
    <property type="project" value="InterPro"/>
</dbReference>